<reference evidence="4" key="1">
    <citation type="submission" date="2019-06" db="EMBL/GenBank/DDBJ databases">
        <authorList>
            <consortium name="Wellcome Sanger Institute Data Sharing"/>
        </authorList>
    </citation>
    <scope>NUCLEOTIDE SEQUENCE [LARGE SCALE GENOMIC DNA]</scope>
</reference>
<dbReference type="Proteomes" id="UP000472267">
    <property type="component" value="Chromosome 20"/>
</dbReference>
<evidence type="ECO:0000256" key="3">
    <source>
        <dbReference type="SAM" id="MobiDB-lite"/>
    </source>
</evidence>
<proteinExistence type="predicted"/>
<organism evidence="4 5">
    <name type="scientific">Salarias fasciatus</name>
    <name type="common">Jewelled blenny</name>
    <name type="synonym">Blennius fasciatus</name>
    <dbReference type="NCBI Taxonomy" id="181472"/>
    <lineage>
        <taxon>Eukaryota</taxon>
        <taxon>Metazoa</taxon>
        <taxon>Chordata</taxon>
        <taxon>Craniata</taxon>
        <taxon>Vertebrata</taxon>
        <taxon>Euteleostomi</taxon>
        <taxon>Actinopterygii</taxon>
        <taxon>Neopterygii</taxon>
        <taxon>Teleostei</taxon>
        <taxon>Neoteleostei</taxon>
        <taxon>Acanthomorphata</taxon>
        <taxon>Ovalentaria</taxon>
        <taxon>Blenniimorphae</taxon>
        <taxon>Blenniiformes</taxon>
        <taxon>Blennioidei</taxon>
        <taxon>Blenniidae</taxon>
        <taxon>Salariinae</taxon>
        <taxon>Salarias</taxon>
    </lineage>
</organism>
<evidence type="ECO:0000256" key="2">
    <source>
        <dbReference type="ARBA" id="ARBA00022737"/>
    </source>
</evidence>
<reference evidence="4" key="3">
    <citation type="submission" date="2025-09" db="UniProtKB">
        <authorList>
            <consortium name="Ensembl"/>
        </authorList>
    </citation>
    <scope>IDENTIFICATION</scope>
</reference>
<dbReference type="InterPro" id="IPR050836">
    <property type="entry name" value="SDS22/Internalin_LRR"/>
</dbReference>
<dbReference type="Gene3D" id="3.80.10.10">
    <property type="entry name" value="Ribonuclease Inhibitor"/>
    <property type="match status" value="2"/>
</dbReference>
<feature type="region of interest" description="Disordered" evidence="3">
    <location>
        <begin position="1"/>
        <end position="24"/>
    </location>
</feature>
<evidence type="ECO:0000313" key="5">
    <source>
        <dbReference type="Proteomes" id="UP000472267"/>
    </source>
</evidence>
<keyword evidence="5" id="KW-1185">Reference proteome</keyword>
<keyword evidence="1" id="KW-0433">Leucine-rich repeat</keyword>
<dbReference type="InterPro" id="IPR001611">
    <property type="entry name" value="Leu-rich_rpt"/>
</dbReference>
<dbReference type="InterPro" id="IPR032675">
    <property type="entry name" value="LRR_dom_sf"/>
</dbReference>
<dbReference type="PANTHER" id="PTHR46652:SF3">
    <property type="entry name" value="LEUCINE-RICH REPEAT-CONTAINING PROTEIN 9"/>
    <property type="match status" value="1"/>
</dbReference>
<accession>A0A672FR97</accession>
<dbReference type="PANTHER" id="PTHR46652">
    <property type="entry name" value="LEUCINE-RICH REPEAT AND IQ DOMAIN-CONTAINING PROTEIN 1-RELATED"/>
    <property type="match status" value="1"/>
</dbReference>
<dbReference type="Ensembl" id="ENSSFAT00005008952.1">
    <property type="protein sequence ID" value="ENSSFAP00005008537.1"/>
    <property type="gene ID" value="ENSSFAG00005004967.1"/>
</dbReference>
<evidence type="ECO:0000313" key="4">
    <source>
        <dbReference type="Ensembl" id="ENSSFAP00005008537.1"/>
    </source>
</evidence>
<evidence type="ECO:0000256" key="1">
    <source>
        <dbReference type="ARBA" id="ARBA00022614"/>
    </source>
</evidence>
<dbReference type="InParanoid" id="A0A672FR97"/>
<sequence length="199" mass="22446">MSDMEEDAVLSDVDGDEETKEVTDEDKVNKRHCKYLFTFYMMCQGLSLLCRTANRLAHAFVKLDLKDKGLNDIAAISSYIHIRFLDLSNNLLTDLSPLSSLTHLLWLKASGSVWQPFTQLTYLQWLSIAANRLTVNPRTCYLITLHSSLKGNGIQDMTGFQSVCFTNLVTLELRGNHLTTTAGIDLPNLKRLYLVTKAL</sequence>
<name>A0A672FR97_SALFA</name>
<dbReference type="AlphaFoldDB" id="A0A672FR97"/>
<dbReference type="PROSITE" id="PS51450">
    <property type="entry name" value="LRR"/>
    <property type="match status" value="1"/>
</dbReference>
<dbReference type="OMA" id="NGMAHAY"/>
<keyword evidence="2" id="KW-0677">Repeat</keyword>
<dbReference type="SUPFAM" id="SSF52058">
    <property type="entry name" value="L domain-like"/>
    <property type="match status" value="1"/>
</dbReference>
<dbReference type="Pfam" id="PF00560">
    <property type="entry name" value="LRR_1"/>
    <property type="match status" value="1"/>
</dbReference>
<protein>
    <submittedName>
        <fullName evidence="4">Leucine rich repeat containing 23</fullName>
    </submittedName>
</protein>
<reference evidence="4" key="2">
    <citation type="submission" date="2025-08" db="UniProtKB">
        <authorList>
            <consortium name="Ensembl"/>
        </authorList>
    </citation>
    <scope>IDENTIFICATION</scope>
</reference>
<feature type="compositionally biased region" description="Acidic residues" evidence="3">
    <location>
        <begin position="1"/>
        <end position="19"/>
    </location>
</feature>